<gene>
    <name evidence="3" type="ORF">NW768_011446</name>
</gene>
<dbReference type="InterPro" id="IPR049450">
    <property type="entry name" value="ACOT8-like_C"/>
</dbReference>
<organism evidence="3 4">
    <name type="scientific">Fusarium equiseti</name>
    <name type="common">Fusarium scirpi</name>
    <dbReference type="NCBI Taxonomy" id="61235"/>
    <lineage>
        <taxon>Eukaryota</taxon>
        <taxon>Fungi</taxon>
        <taxon>Dikarya</taxon>
        <taxon>Ascomycota</taxon>
        <taxon>Pezizomycotina</taxon>
        <taxon>Sordariomycetes</taxon>
        <taxon>Hypocreomycetidae</taxon>
        <taxon>Hypocreales</taxon>
        <taxon>Nectriaceae</taxon>
        <taxon>Fusarium</taxon>
        <taxon>Fusarium incarnatum-equiseti species complex</taxon>
    </lineage>
</organism>
<proteinExistence type="predicted"/>
<comment type="caution">
    <text evidence="3">The sequence shown here is derived from an EMBL/GenBank/DDBJ whole genome shotgun (WGS) entry which is preliminary data.</text>
</comment>
<feature type="domain" description="Acyl-CoA thioesterase-like N-terminal HotDog" evidence="1">
    <location>
        <begin position="47"/>
        <end position="129"/>
    </location>
</feature>
<dbReference type="PANTHER" id="PTHR38110">
    <property type="entry name" value="CHROMOSOME 23, WHOLE GENOME SHOTGUN SEQUENCE"/>
    <property type="match status" value="1"/>
</dbReference>
<evidence type="ECO:0000259" key="1">
    <source>
        <dbReference type="Pfam" id="PF13622"/>
    </source>
</evidence>
<dbReference type="EMBL" id="JAOQBH010000029">
    <property type="protein sequence ID" value="KAJ4113916.1"/>
    <property type="molecule type" value="Genomic_DNA"/>
</dbReference>
<feature type="domain" description="Acyl-CoA thioesterase-like C-terminal" evidence="2">
    <location>
        <begin position="181"/>
        <end position="315"/>
    </location>
</feature>
<evidence type="ECO:0000259" key="2">
    <source>
        <dbReference type="Pfam" id="PF20789"/>
    </source>
</evidence>
<evidence type="ECO:0008006" key="5">
    <source>
        <dbReference type="Google" id="ProtNLM"/>
    </source>
</evidence>
<keyword evidence="4" id="KW-1185">Reference proteome</keyword>
<dbReference type="Pfam" id="PF13622">
    <property type="entry name" value="4HBT_3"/>
    <property type="match status" value="1"/>
</dbReference>
<evidence type="ECO:0000313" key="3">
    <source>
        <dbReference type="EMBL" id="KAJ4113916.1"/>
    </source>
</evidence>
<dbReference type="Proteomes" id="UP001152024">
    <property type="component" value="Unassembled WGS sequence"/>
</dbReference>
<dbReference type="PANTHER" id="PTHR38110:SF1">
    <property type="entry name" value="THIOESTERASE DOMAIN-CONTAINING PROTEIN"/>
    <property type="match status" value="1"/>
</dbReference>
<name>A0ABQ8QXM3_FUSEQ</name>
<reference evidence="3" key="1">
    <citation type="submission" date="2022-09" db="EMBL/GenBank/DDBJ databases">
        <title>Fusarium specimens isolated from Avocado Roots.</title>
        <authorList>
            <person name="Stajich J."/>
            <person name="Roper C."/>
            <person name="Heimlech-Rivalta G."/>
        </authorList>
    </citation>
    <scope>NUCLEOTIDE SEQUENCE</scope>
    <source>
        <strain evidence="3">CF00095</strain>
    </source>
</reference>
<dbReference type="SUPFAM" id="SSF54637">
    <property type="entry name" value="Thioesterase/thiol ester dehydrase-isomerase"/>
    <property type="match status" value="1"/>
</dbReference>
<dbReference type="Pfam" id="PF20789">
    <property type="entry name" value="4HBT_3C"/>
    <property type="match status" value="1"/>
</dbReference>
<dbReference type="Gene3D" id="2.40.160.210">
    <property type="entry name" value="Acyl-CoA thioesterase, double hotdog domain"/>
    <property type="match status" value="1"/>
</dbReference>
<sequence>MSMPRRAPRKTVHVRNMNSSPAIVPFKVAASVAQLANDAWSGNLVQDYCVGAVPNGGYVASVMYQAVESHVRNLGLGQDIISAQLQYVNRTRIGDAKITIETIKSGRATSTFHVALLQGTRKCVLGYFVCLAPTADGLTLATDWQLLPPAPPINLERAVKGLDPNWSSEAGRIQIDHLASLGFVRAVEGVFESYYRRQPGRKGLEDAWIRLSSGERLTNATLPLVADAKPYVVESWRPTPDESSERVPFSRNDPFWYPTLVMNLDIKKLLPDEGVEWLFIRTEARKIDQGRLDLQVSILDQEGDLVAVASHINLVLSASRNLGKKKTNTTEEKL</sequence>
<evidence type="ECO:0000313" key="4">
    <source>
        <dbReference type="Proteomes" id="UP001152024"/>
    </source>
</evidence>
<dbReference type="InterPro" id="IPR042171">
    <property type="entry name" value="Acyl-CoA_hotdog"/>
</dbReference>
<protein>
    <recommendedName>
        <fullName evidence="5">Thioesterase family protein</fullName>
    </recommendedName>
</protein>
<accession>A0ABQ8QXM3</accession>
<dbReference type="InterPro" id="IPR049449">
    <property type="entry name" value="TesB_ACOT8-like_N"/>
</dbReference>
<dbReference type="InterPro" id="IPR029069">
    <property type="entry name" value="HotDog_dom_sf"/>
</dbReference>
<dbReference type="InterPro" id="IPR052389">
    <property type="entry name" value="Sec_Metab_Biosynth-Assoc"/>
</dbReference>